<dbReference type="InterPro" id="IPR041739">
    <property type="entry name" value="G5K_ProB"/>
</dbReference>
<evidence type="ECO:0000256" key="7">
    <source>
        <dbReference type="ARBA" id="ARBA00022840"/>
    </source>
</evidence>
<dbReference type="Gene3D" id="2.30.130.10">
    <property type="entry name" value="PUA domain"/>
    <property type="match status" value="1"/>
</dbReference>
<dbReference type="InterPro" id="IPR001057">
    <property type="entry name" value="Glu/AcGlu_kinase"/>
</dbReference>
<protein>
    <submittedName>
        <fullName evidence="9">Unannotated protein</fullName>
    </submittedName>
</protein>
<accession>A0A6J6D2P9</accession>
<dbReference type="InterPro" id="IPR015947">
    <property type="entry name" value="PUA-like_sf"/>
</dbReference>
<keyword evidence="7" id="KW-0067">ATP-binding</keyword>
<proteinExistence type="inferred from homology"/>
<dbReference type="InterPro" id="IPR036974">
    <property type="entry name" value="PUA_sf"/>
</dbReference>
<dbReference type="SUPFAM" id="SSF88697">
    <property type="entry name" value="PUA domain-like"/>
    <property type="match status" value="1"/>
</dbReference>
<dbReference type="SMART" id="SM00359">
    <property type="entry name" value="PUA"/>
    <property type="match status" value="1"/>
</dbReference>
<keyword evidence="5" id="KW-0547">Nucleotide-binding</keyword>
<dbReference type="InterPro" id="IPR001048">
    <property type="entry name" value="Asp/Glu/Uridylate_kinase"/>
</dbReference>
<dbReference type="GO" id="GO:0004349">
    <property type="term" value="F:glutamate 5-kinase activity"/>
    <property type="evidence" value="ECO:0007669"/>
    <property type="project" value="InterPro"/>
</dbReference>
<name>A0A6J6D2P9_9ZZZZ</name>
<dbReference type="NCBIfam" id="TIGR01027">
    <property type="entry name" value="proB"/>
    <property type="match status" value="1"/>
</dbReference>
<dbReference type="InterPro" id="IPR036393">
    <property type="entry name" value="AceGlu_kinase-like_sf"/>
</dbReference>
<gene>
    <name evidence="9" type="ORF">UFOPK1572_00557</name>
</gene>
<dbReference type="AlphaFoldDB" id="A0A6J6D2P9"/>
<dbReference type="CDD" id="cd04242">
    <property type="entry name" value="AAK_G5K_ProB"/>
    <property type="match status" value="1"/>
</dbReference>
<evidence type="ECO:0000256" key="4">
    <source>
        <dbReference type="ARBA" id="ARBA00022679"/>
    </source>
</evidence>
<sequence length="363" mass="37995">MRIVIKIGSSSLTDDAGRINAQMIRSVAEQVAQARELGHEVVVVTSGAVAAGVAGLSLTERPSDVGTLQALSAVGQPLLMAAYHTELATYGVTPAQVLLVPFDFVDRTQYLHARSTIEKLLELGCVPIVNENDALANDEIRYGDNDHLSALLSHLVAADVLILLTDTEGLYTADPRSNSDATIVRVVQADDPLLSVTTSGAGTSRGSGGMASKLAAARIASWSGVTAVIASAQRTDAVLAALNGEDVGTRFLPHDRHLSSRKLWIAFASEISGAVVIDDGAREALLSKGTSLLPAGVVKVNGVFELGSTIEVIDVHGTVVARGMAAMSSQQAEQARGKKTVDVAELGVVEVVHRDDLVVFSQF</sequence>
<dbReference type="PROSITE" id="PS50890">
    <property type="entry name" value="PUA"/>
    <property type="match status" value="1"/>
</dbReference>
<dbReference type="InterPro" id="IPR005715">
    <property type="entry name" value="Glu_5kinase/COase_Synthase"/>
</dbReference>
<keyword evidence="1" id="KW-0963">Cytoplasm</keyword>
<dbReference type="InterPro" id="IPR019797">
    <property type="entry name" value="Glutamate_5-kinase_CS"/>
</dbReference>
<dbReference type="PIRSF" id="PIRSF000729">
    <property type="entry name" value="GK"/>
    <property type="match status" value="1"/>
</dbReference>
<dbReference type="Pfam" id="PF01472">
    <property type="entry name" value="PUA"/>
    <property type="match status" value="1"/>
</dbReference>
<dbReference type="GO" id="GO:0005829">
    <property type="term" value="C:cytosol"/>
    <property type="evidence" value="ECO:0007669"/>
    <property type="project" value="TreeGrafter"/>
</dbReference>
<reference evidence="9" key="1">
    <citation type="submission" date="2020-05" db="EMBL/GenBank/DDBJ databases">
        <authorList>
            <person name="Chiriac C."/>
            <person name="Salcher M."/>
            <person name="Ghai R."/>
            <person name="Kavagutti S V."/>
        </authorList>
    </citation>
    <scope>NUCLEOTIDE SEQUENCE</scope>
</reference>
<dbReference type="Gene3D" id="3.40.1160.10">
    <property type="entry name" value="Acetylglutamate kinase-like"/>
    <property type="match status" value="1"/>
</dbReference>
<evidence type="ECO:0000256" key="1">
    <source>
        <dbReference type="ARBA" id="ARBA00022490"/>
    </source>
</evidence>
<keyword evidence="2" id="KW-0028">Amino-acid biosynthesis</keyword>
<keyword evidence="3" id="KW-0641">Proline biosynthesis</keyword>
<keyword evidence="6" id="KW-0418">Kinase</keyword>
<dbReference type="InterPro" id="IPR011529">
    <property type="entry name" value="Glu_5kinase"/>
</dbReference>
<dbReference type="PANTHER" id="PTHR43654">
    <property type="entry name" value="GLUTAMATE 5-KINASE"/>
    <property type="match status" value="1"/>
</dbReference>
<dbReference type="GO" id="GO:0008652">
    <property type="term" value="P:amino acid biosynthetic process"/>
    <property type="evidence" value="ECO:0007669"/>
    <property type="project" value="UniProtKB-KW"/>
</dbReference>
<evidence type="ECO:0000313" key="9">
    <source>
        <dbReference type="EMBL" id="CAB4556939.1"/>
    </source>
</evidence>
<dbReference type="FunFam" id="3.40.1160.10:FF:000018">
    <property type="entry name" value="Glutamate 5-kinase"/>
    <property type="match status" value="1"/>
</dbReference>
<dbReference type="SUPFAM" id="SSF53633">
    <property type="entry name" value="Carbamate kinase-like"/>
    <property type="match status" value="1"/>
</dbReference>
<dbReference type="PANTHER" id="PTHR43654:SF1">
    <property type="entry name" value="ISOPENTENYL PHOSPHATE KINASE"/>
    <property type="match status" value="1"/>
</dbReference>
<dbReference type="PROSITE" id="PS00902">
    <property type="entry name" value="GLUTAMATE_5_KINASE"/>
    <property type="match status" value="1"/>
</dbReference>
<evidence type="ECO:0000256" key="2">
    <source>
        <dbReference type="ARBA" id="ARBA00022605"/>
    </source>
</evidence>
<dbReference type="CDD" id="cd21157">
    <property type="entry name" value="PUA_G5K"/>
    <property type="match status" value="1"/>
</dbReference>
<feature type="domain" description="PUA" evidence="8">
    <location>
        <begin position="273"/>
        <end position="353"/>
    </location>
</feature>
<dbReference type="GO" id="GO:0003723">
    <property type="term" value="F:RNA binding"/>
    <property type="evidence" value="ECO:0007669"/>
    <property type="project" value="InterPro"/>
</dbReference>
<dbReference type="GO" id="GO:0005524">
    <property type="term" value="F:ATP binding"/>
    <property type="evidence" value="ECO:0007669"/>
    <property type="project" value="UniProtKB-KW"/>
</dbReference>
<dbReference type="InterPro" id="IPR002478">
    <property type="entry name" value="PUA"/>
</dbReference>
<organism evidence="9">
    <name type="scientific">freshwater metagenome</name>
    <dbReference type="NCBI Taxonomy" id="449393"/>
    <lineage>
        <taxon>unclassified sequences</taxon>
        <taxon>metagenomes</taxon>
        <taxon>ecological metagenomes</taxon>
    </lineage>
</organism>
<evidence type="ECO:0000256" key="3">
    <source>
        <dbReference type="ARBA" id="ARBA00022650"/>
    </source>
</evidence>
<evidence type="ECO:0000256" key="5">
    <source>
        <dbReference type="ARBA" id="ARBA00022741"/>
    </source>
</evidence>
<dbReference type="HAMAP" id="MF_00456">
    <property type="entry name" value="ProB"/>
    <property type="match status" value="1"/>
</dbReference>
<evidence type="ECO:0000256" key="6">
    <source>
        <dbReference type="ARBA" id="ARBA00022777"/>
    </source>
</evidence>
<keyword evidence="4" id="KW-0808">Transferase</keyword>
<dbReference type="Pfam" id="PF00696">
    <property type="entry name" value="AA_kinase"/>
    <property type="match status" value="1"/>
</dbReference>
<evidence type="ECO:0000259" key="8">
    <source>
        <dbReference type="SMART" id="SM00359"/>
    </source>
</evidence>
<dbReference type="EMBL" id="CAEZTC010000051">
    <property type="protein sequence ID" value="CAB4556939.1"/>
    <property type="molecule type" value="Genomic_DNA"/>
</dbReference>
<dbReference type="PRINTS" id="PR00474">
    <property type="entry name" value="GLU5KINASE"/>
</dbReference>